<dbReference type="EMBL" id="JAYMGO010000023">
    <property type="protein sequence ID" value="KAL1249355.1"/>
    <property type="molecule type" value="Genomic_DNA"/>
</dbReference>
<organism evidence="1 2">
    <name type="scientific">Cirrhinus molitorella</name>
    <name type="common">mud carp</name>
    <dbReference type="NCBI Taxonomy" id="172907"/>
    <lineage>
        <taxon>Eukaryota</taxon>
        <taxon>Metazoa</taxon>
        <taxon>Chordata</taxon>
        <taxon>Craniata</taxon>
        <taxon>Vertebrata</taxon>
        <taxon>Euteleostomi</taxon>
        <taxon>Actinopterygii</taxon>
        <taxon>Neopterygii</taxon>
        <taxon>Teleostei</taxon>
        <taxon>Ostariophysi</taxon>
        <taxon>Cypriniformes</taxon>
        <taxon>Cyprinidae</taxon>
        <taxon>Labeoninae</taxon>
        <taxon>Labeonini</taxon>
        <taxon>Cirrhinus</taxon>
    </lineage>
</organism>
<accession>A0ABR3LAF2</accession>
<evidence type="ECO:0000313" key="2">
    <source>
        <dbReference type="Proteomes" id="UP001558613"/>
    </source>
</evidence>
<sequence>MPPERLHPRRRFLWIQHSKANKRAALRRKRRWRACVRAAPDLFGEEVESNGSCLPEDDRCQRLPGRCATASLAEMCLM</sequence>
<evidence type="ECO:0000313" key="1">
    <source>
        <dbReference type="EMBL" id="KAL1249355.1"/>
    </source>
</evidence>
<gene>
    <name evidence="1" type="ORF">QQF64_020360</name>
</gene>
<protein>
    <submittedName>
        <fullName evidence="1">Uncharacterized protein</fullName>
    </submittedName>
</protein>
<dbReference type="Proteomes" id="UP001558613">
    <property type="component" value="Unassembled WGS sequence"/>
</dbReference>
<name>A0ABR3LAF2_9TELE</name>
<keyword evidence="2" id="KW-1185">Reference proteome</keyword>
<comment type="caution">
    <text evidence="1">The sequence shown here is derived from an EMBL/GenBank/DDBJ whole genome shotgun (WGS) entry which is preliminary data.</text>
</comment>
<reference evidence="1 2" key="1">
    <citation type="submission" date="2023-09" db="EMBL/GenBank/DDBJ databases">
        <authorList>
            <person name="Wang M."/>
        </authorList>
    </citation>
    <scope>NUCLEOTIDE SEQUENCE [LARGE SCALE GENOMIC DNA]</scope>
    <source>
        <strain evidence="1">GT-2023</strain>
        <tissue evidence="1">Liver</tissue>
    </source>
</reference>
<proteinExistence type="predicted"/>